<organism evidence="1 2">
    <name type="scientific">Enterocloster citroniae</name>
    <dbReference type="NCBI Taxonomy" id="358743"/>
    <lineage>
        <taxon>Bacteria</taxon>
        <taxon>Bacillati</taxon>
        <taxon>Bacillota</taxon>
        <taxon>Clostridia</taxon>
        <taxon>Lachnospirales</taxon>
        <taxon>Lachnospiraceae</taxon>
        <taxon>Enterocloster</taxon>
    </lineage>
</organism>
<keyword evidence="2" id="KW-1185">Reference proteome</keyword>
<evidence type="ECO:0000313" key="2">
    <source>
        <dbReference type="Proteomes" id="UP001549200"/>
    </source>
</evidence>
<dbReference type="Proteomes" id="UP001549200">
    <property type="component" value="Unassembled WGS sequence"/>
</dbReference>
<gene>
    <name evidence="1" type="ORF">ABID13_003363</name>
</gene>
<accession>A0ABV2G0E8</accession>
<name>A0ABV2G0E8_9FIRM</name>
<sequence>MKMGSGCVNGWRRDTGHNVGHMIGRSLGYTVGHNTHCRICYVFQLGQAKGEMMWGMM</sequence>
<reference evidence="1 2" key="1">
    <citation type="submission" date="2024-06" db="EMBL/GenBank/DDBJ databases">
        <title>Genomic Encyclopedia of Type Strains, Phase IV (KMG-IV): sequencing the most valuable type-strain genomes for metagenomic binning, comparative biology and taxonomic classification.</title>
        <authorList>
            <person name="Goeker M."/>
        </authorList>
    </citation>
    <scope>NUCLEOTIDE SEQUENCE [LARGE SCALE GENOMIC DNA]</scope>
    <source>
        <strain evidence="1 2">DSM 19261</strain>
    </source>
</reference>
<evidence type="ECO:0000313" key="1">
    <source>
        <dbReference type="EMBL" id="MET3571712.1"/>
    </source>
</evidence>
<protein>
    <submittedName>
        <fullName evidence="1">Uncharacterized protein</fullName>
    </submittedName>
</protein>
<proteinExistence type="predicted"/>
<comment type="caution">
    <text evidence="1">The sequence shown here is derived from an EMBL/GenBank/DDBJ whole genome shotgun (WGS) entry which is preliminary data.</text>
</comment>
<dbReference type="EMBL" id="JBEPLZ010000012">
    <property type="protein sequence ID" value="MET3571712.1"/>
    <property type="molecule type" value="Genomic_DNA"/>
</dbReference>
<dbReference type="RefSeq" id="WP_227884372.1">
    <property type="nucleotide sequence ID" value="NZ_CAJMFN010000067.1"/>
</dbReference>